<sequence>MIRKMRKEEMAVADLHIYTKVLNKYKNRSTQSLLEPLMAAGFPVHTAKSRADPQIVSL</sequence>
<evidence type="ECO:0000313" key="2">
    <source>
        <dbReference type="Proteomes" id="UP001142489"/>
    </source>
</evidence>
<name>A0A9Q1AZ68_9SAUR</name>
<dbReference type="EMBL" id="JAPFRF010000010">
    <property type="protein sequence ID" value="KAJ7320601.1"/>
    <property type="molecule type" value="Genomic_DNA"/>
</dbReference>
<evidence type="ECO:0000313" key="1">
    <source>
        <dbReference type="EMBL" id="KAJ7320601.1"/>
    </source>
</evidence>
<comment type="caution">
    <text evidence="1">The sequence shown here is derived from an EMBL/GenBank/DDBJ whole genome shotgun (WGS) entry which is preliminary data.</text>
</comment>
<protein>
    <submittedName>
        <fullName evidence="1">Uncharacterized protein</fullName>
    </submittedName>
</protein>
<dbReference type="AlphaFoldDB" id="A0A9Q1AZ68"/>
<accession>A0A9Q1AZ68</accession>
<gene>
    <name evidence="1" type="ORF">JRQ81_020112</name>
</gene>
<keyword evidence="2" id="KW-1185">Reference proteome</keyword>
<organism evidence="1 2">
    <name type="scientific">Phrynocephalus forsythii</name>
    <dbReference type="NCBI Taxonomy" id="171643"/>
    <lineage>
        <taxon>Eukaryota</taxon>
        <taxon>Metazoa</taxon>
        <taxon>Chordata</taxon>
        <taxon>Craniata</taxon>
        <taxon>Vertebrata</taxon>
        <taxon>Euteleostomi</taxon>
        <taxon>Lepidosauria</taxon>
        <taxon>Squamata</taxon>
        <taxon>Bifurcata</taxon>
        <taxon>Unidentata</taxon>
        <taxon>Episquamata</taxon>
        <taxon>Toxicofera</taxon>
        <taxon>Iguania</taxon>
        <taxon>Acrodonta</taxon>
        <taxon>Agamidae</taxon>
        <taxon>Agaminae</taxon>
        <taxon>Phrynocephalus</taxon>
    </lineage>
</organism>
<dbReference type="Proteomes" id="UP001142489">
    <property type="component" value="Unassembled WGS sequence"/>
</dbReference>
<proteinExistence type="predicted"/>
<reference evidence="1" key="1">
    <citation type="journal article" date="2023" name="DNA Res.">
        <title>Chromosome-level genome assembly of Phrynocephalus forsythii using third-generation DNA sequencing and Hi-C analysis.</title>
        <authorList>
            <person name="Qi Y."/>
            <person name="Zhao W."/>
            <person name="Zhao Y."/>
            <person name="Niu C."/>
            <person name="Cao S."/>
            <person name="Zhang Y."/>
        </authorList>
    </citation>
    <scope>NUCLEOTIDE SEQUENCE</scope>
    <source>
        <tissue evidence="1">Muscle</tissue>
    </source>
</reference>